<protein>
    <submittedName>
        <fullName evidence="1">Polygalacturonate 4-alpha-galacturonosyltransferase protein</fullName>
        <ecNumber evidence="1">2.4.1.43</ecNumber>
    </submittedName>
</protein>
<evidence type="ECO:0000313" key="2">
    <source>
        <dbReference type="Proteomes" id="UP000827976"/>
    </source>
</evidence>
<sequence length="503" mass="57107">MAGSRPPVRPIPISRRVLLSAFLTLLSLFSIVSFLSSSSSSSSDRSSSPPADHRPHRRSFLSLPSDPLLSRVDLLRRHASGHHALASAYASHSLRLKLDHSRLLRQFTDLQLSLSALLPRLDPDSIPDEDSLRPLEKEAKDRIKIARQLVSESKESFDTQLKIHKLQDTVLSARDQLIRAHRLRTLSGSIAAASTPKSLHCLALRLLSHPLAPKTLAPIPNLSAFFDPDAYHLAIFSNNVIAVAVVVASAAKNAVDSRRLVFHVVTDRMYLPAMRVWFKLRPPPGHARIEIRSLTDFSLGRQDLDLFTLRFYLPAMYPELRRIVLLEDDVVVQRDLADLWRVDLEGRVNGAVEMCFGGFRRFDRYLNFSHPVVAERFSPRACAWSFGVNVFDLDAWRREHCTDRFQEYQSLNEDGILWKPEAVLPAGLMTFYMTTTPLDKSWHVMGLGYNPSVNLEEIHNAAVIHFNGNMKPWLDVAMNQYKQLWTKYVDTEMEFLPLCNFGL</sequence>
<reference evidence="2" key="1">
    <citation type="journal article" date="2022" name="Nat. Commun.">
        <title>Chromosome evolution and the genetic basis of agronomically important traits in greater yam.</title>
        <authorList>
            <person name="Bredeson J.V."/>
            <person name="Lyons J.B."/>
            <person name="Oniyinde I.O."/>
            <person name="Okereke N.R."/>
            <person name="Kolade O."/>
            <person name="Nnabue I."/>
            <person name="Nwadili C.O."/>
            <person name="Hribova E."/>
            <person name="Parker M."/>
            <person name="Nwogha J."/>
            <person name="Shu S."/>
            <person name="Carlson J."/>
            <person name="Kariba R."/>
            <person name="Muthemba S."/>
            <person name="Knop K."/>
            <person name="Barton G.J."/>
            <person name="Sherwood A.V."/>
            <person name="Lopez-Montes A."/>
            <person name="Asiedu R."/>
            <person name="Jamnadass R."/>
            <person name="Muchugi A."/>
            <person name="Goodstein D."/>
            <person name="Egesi C.N."/>
            <person name="Featherston J."/>
            <person name="Asfaw A."/>
            <person name="Simpson G.G."/>
            <person name="Dolezel J."/>
            <person name="Hendre P.S."/>
            <person name="Van Deynze A."/>
            <person name="Kumar P.L."/>
            <person name="Obidiegwu J.E."/>
            <person name="Bhattacharjee R."/>
            <person name="Rokhsar D.S."/>
        </authorList>
    </citation>
    <scope>NUCLEOTIDE SEQUENCE [LARGE SCALE GENOMIC DNA]</scope>
    <source>
        <strain evidence="2">cv. TDa95/00328</strain>
    </source>
</reference>
<comment type="caution">
    <text evidence="1">The sequence shown here is derived from an EMBL/GenBank/DDBJ whole genome shotgun (WGS) entry which is preliminary data.</text>
</comment>
<name>A0ACB7TWZ5_DIOAL</name>
<keyword evidence="1" id="KW-0328">Glycosyltransferase</keyword>
<keyword evidence="1" id="KW-0808">Transferase</keyword>
<proteinExistence type="predicted"/>
<evidence type="ECO:0000313" key="1">
    <source>
        <dbReference type="EMBL" id="KAH7652580.1"/>
    </source>
</evidence>
<accession>A0ACB7TWZ5</accession>
<dbReference type="EC" id="2.4.1.43" evidence="1"/>
<keyword evidence="2" id="KW-1185">Reference proteome</keyword>
<dbReference type="EMBL" id="CM037029">
    <property type="protein sequence ID" value="KAH7652580.1"/>
    <property type="molecule type" value="Genomic_DNA"/>
</dbReference>
<organism evidence="1 2">
    <name type="scientific">Dioscorea alata</name>
    <name type="common">Purple yam</name>
    <dbReference type="NCBI Taxonomy" id="55571"/>
    <lineage>
        <taxon>Eukaryota</taxon>
        <taxon>Viridiplantae</taxon>
        <taxon>Streptophyta</taxon>
        <taxon>Embryophyta</taxon>
        <taxon>Tracheophyta</taxon>
        <taxon>Spermatophyta</taxon>
        <taxon>Magnoliopsida</taxon>
        <taxon>Liliopsida</taxon>
        <taxon>Dioscoreales</taxon>
        <taxon>Dioscoreaceae</taxon>
        <taxon>Dioscorea</taxon>
    </lineage>
</organism>
<dbReference type="Proteomes" id="UP000827976">
    <property type="component" value="Chromosome 19"/>
</dbReference>
<gene>
    <name evidence="1" type="ORF">IHE45_19G027000</name>
</gene>